<name>A0A402APP9_9CHLR</name>
<dbReference type="OrthoDB" id="158976at2"/>
<evidence type="ECO:0000313" key="2">
    <source>
        <dbReference type="Proteomes" id="UP000287188"/>
    </source>
</evidence>
<keyword evidence="2" id="KW-1185">Reference proteome</keyword>
<dbReference type="AlphaFoldDB" id="A0A402APP9"/>
<proteinExistence type="predicted"/>
<dbReference type="EMBL" id="BIFS01000001">
    <property type="protein sequence ID" value="GCE21034.1"/>
    <property type="molecule type" value="Genomic_DNA"/>
</dbReference>
<comment type="caution">
    <text evidence="1">The sequence shown here is derived from an EMBL/GenBank/DDBJ whole genome shotgun (WGS) entry which is preliminary data.</text>
</comment>
<reference evidence="2" key="1">
    <citation type="submission" date="2018-12" db="EMBL/GenBank/DDBJ databases">
        <title>Tengunoibacter tsumagoiensis gen. nov., sp. nov., Dictyobacter kobayashii sp. nov., D. alpinus sp. nov., and D. joshuensis sp. nov. and description of Dictyobacteraceae fam. nov. within the order Ktedonobacterales isolated from Tengu-no-mugimeshi.</title>
        <authorList>
            <person name="Wang C.M."/>
            <person name="Zheng Y."/>
            <person name="Sakai Y."/>
            <person name="Toyoda A."/>
            <person name="Minakuchi Y."/>
            <person name="Abe K."/>
            <person name="Yokota A."/>
            <person name="Yabe S."/>
        </authorList>
    </citation>
    <scope>NUCLEOTIDE SEQUENCE [LARGE SCALE GENOMIC DNA]</scope>
    <source>
        <strain evidence="2">Uno11</strain>
    </source>
</reference>
<dbReference type="InterPro" id="IPR035069">
    <property type="entry name" value="TTHA1013/TTHA0281-like"/>
</dbReference>
<protein>
    <submittedName>
        <fullName evidence="1">Uncharacterized protein</fullName>
    </submittedName>
</protein>
<dbReference type="InterPro" id="IPR034660">
    <property type="entry name" value="DinB/YfiT-like"/>
</dbReference>
<dbReference type="SUPFAM" id="SSF109854">
    <property type="entry name" value="DinB/YfiT-like putative metalloenzymes"/>
    <property type="match status" value="1"/>
</dbReference>
<accession>A0A402APP9</accession>
<gene>
    <name evidence="1" type="ORF">KDK_48340</name>
</gene>
<dbReference type="Proteomes" id="UP000287188">
    <property type="component" value="Unassembled WGS sequence"/>
</dbReference>
<sequence>MEFHALVEEWPNECIVTFRELPGCFAKAATAEQAIQQAPETIAAYLQWLKQNDIFFFEDEITSIEVVLGEQLRTDRVGPRFEADLPAPTDQEIDNALNVAATARAQLIDLYDAAPADLRGREPRPGVGSLTQHLQNVLLGEVRYIACLSDQPQSAIPAIAEEDLLRTFVENAMDYETLLRDLTPEQRTHVYTHGGEEWTAAKVLRRLTRYLREYYPWMQGLARQLSTLS</sequence>
<dbReference type="Gene3D" id="3.30.160.250">
    <property type="match status" value="1"/>
</dbReference>
<organism evidence="1 2">
    <name type="scientific">Dictyobacter kobayashii</name>
    <dbReference type="NCBI Taxonomy" id="2014872"/>
    <lineage>
        <taxon>Bacteria</taxon>
        <taxon>Bacillati</taxon>
        <taxon>Chloroflexota</taxon>
        <taxon>Ktedonobacteria</taxon>
        <taxon>Ktedonobacterales</taxon>
        <taxon>Dictyobacteraceae</taxon>
        <taxon>Dictyobacter</taxon>
    </lineage>
</organism>
<dbReference type="RefSeq" id="WP_126552605.1">
    <property type="nucleotide sequence ID" value="NZ_BIFS01000001.1"/>
</dbReference>
<dbReference type="SUPFAM" id="SSF143100">
    <property type="entry name" value="TTHA1013/TTHA0281-like"/>
    <property type="match status" value="1"/>
</dbReference>
<evidence type="ECO:0000313" key="1">
    <source>
        <dbReference type="EMBL" id="GCE21034.1"/>
    </source>
</evidence>